<evidence type="ECO:0000256" key="1">
    <source>
        <dbReference type="SAM" id="MobiDB-lite"/>
    </source>
</evidence>
<sequence>MPKNTRLGGTSHDGVIPPPAPKVKPWAGRQTDDGTELREFPGTGVEMVGVEAAPDGSWTTLCSDDDSPTATVTGSHLTDDEGGEEPSPGSSTSTSSEQPETKSGNSSTRNPSRARSAANRSKTTPKANSAADSTAGPTSSN</sequence>
<feature type="compositionally biased region" description="Low complexity" evidence="1">
    <location>
        <begin position="85"/>
        <end position="98"/>
    </location>
</feature>
<dbReference type="AlphaFoldDB" id="A0A8J3LJ88"/>
<accession>A0A8J3LJ88</accession>
<organism evidence="2 3">
    <name type="scientific">Catellatospora methionotrophica</name>
    <dbReference type="NCBI Taxonomy" id="121620"/>
    <lineage>
        <taxon>Bacteria</taxon>
        <taxon>Bacillati</taxon>
        <taxon>Actinomycetota</taxon>
        <taxon>Actinomycetes</taxon>
        <taxon>Micromonosporales</taxon>
        <taxon>Micromonosporaceae</taxon>
        <taxon>Catellatospora</taxon>
    </lineage>
</organism>
<feature type="compositionally biased region" description="Polar residues" evidence="1">
    <location>
        <begin position="125"/>
        <end position="141"/>
    </location>
</feature>
<feature type="region of interest" description="Disordered" evidence="1">
    <location>
        <begin position="1"/>
        <end position="141"/>
    </location>
</feature>
<reference evidence="2" key="1">
    <citation type="submission" date="2021-01" db="EMBL/GenBank/DDBJ databases">
        <title>Whole genome shotgun sequence of Catellatospora methionotrophica NBRC 14553.</title>
        <authorList>
            <person name="Komaki H."/>
            <person name="Tamura T."/>
        </authorList>
    </citation>
    <scope>NUCLEOTIDE SEQUENCE</scope>
    <source>
        <strain evidence="2">NBRC 14553</strain>
    </source>
</reference>
<feature type="compositionally biased region" description="Polar residues" evidence="1">
    <location>
        <begin position="57"/>
        <end position="76"/>
    </location>
</feature>
<proteinExistence type="predicted"/>
<dbReference type="Proteomes" id="UP000660339">
    <property type="component" value="Unassembled WGS sequence"/>
</dbReference>
<gene>
    <name evidence="2" type="ORF">Cme02nite_38220</name>
</gene>
<evidence type="ECO:0000313" key="2">
    <source>
        <dbReference type="EMBL" id="GIG15490.1"/>
    </source>
</evidence>
<comment type="caution">
    <text evidence="2">The sequence shown here is derived from an EMBL/GenBank/DDBJ whole genome shotgun (WGS) entry which is preliminary data.</text>
</comment>
<evidence type="ECO:0000313" key="3">
    <source>
        <dbReference type="Proteomes" id="UP000660339"/>
    </source>
</evidence>
<keyword evidence="3" id="KW-1185">Reference proteome</keyword>
<name>A0A8J3LJ88_9ACTN</name>
<protein>
    <submittedName>
        <fullName evidence="2">Uncharacterized protein</fullName>
    </submittedName>
</protein>
<dbReference type="EMBL" id="BONJ01000020">
    <property type="protein sequence ID" value="GIG15490.1"/>
    <property type="molecule type" value="Genomic_DNA"/>
</dbReference>
<dbReference type="RefSeq" id="WP_166379894.1">
    <property type="nucleotide sequence ID" value="NZ_BAAATT010000005.1"/>
</dbReference>
<feature type="compositionally biased region" description="Low complexity" evidence="1">
    <location>
        <begin position="105"/>
        <end position="124"/>
    </location>
</feature>
<feature type="compositionally biased region" description="Basic and acidic residues" evidence="1">
    <location>
        <begin position="30"/>
        <end position="39"/>
    </location>
</feature>